<evidence type="ECO:0000256" key="2">
    <source>
        <dbReference type="ARBA" id="ARBA00023065"/>
    </source>
</evidence>
<keyword evidence="2" id="KW-0813">Transport</keyword>
<sequence>MANGIARQPEAAGQLIDFYFNYVLIPEFILALLLVGISLLLIFKGKSHKG</sequence>
<dbReference type="InterPro" id="IPR038662">
    <property type="entry name" value="ATP_synth_F0_csu_sf"/>
</dbReference>
<dbReference type="EMBL" id="JWIR02000086">
    <property type="protein sequence ID" value="KKB34351.1"/>
    <property type="molecule type" value="Genomic_DNA"/>
</dbReference>
<dbReference type="GO" id="GO:1902600">
    <property type="term" value="P:proton transmembrane transport"/>
    <property type="evidence" value="ECO:0007669"/>
    <property type="project" value="UniProtKB-KW"/>
</dbReference>
<evidence type="ECO:0000313" key="5">
    <source>
        <dbReference type="Proteomes" id="UP000031563"/>
    </source>
</evidence>
<evidence type="ECO:0000256" key="1">
    <source>
        <dbReference type="ARBA" id="ARBA00022781"/>
    </source>
</evidence>
<keyword evidence="3" id="KW-0472">Membrane</keyword>
<reference evidence="4" key="1">
    <citation type="submission" date="2015-02" db="EMBL/GenBank/DDBJ databases">
        <title>Genome Assembly of Bacillaceae bacterium MTCC 8252.</title>
        <authorList>
            <person name="Verma A."/>
            <person name="Khatri I."/>
            <person name="Mual P."/>
            <person name="Subramanian S."/>
            <person name="Krishnamurthi S."/>
        </authorList>
    </citation>
    <scope>NUCLEOTIDE SEQUENCE [LARGE SCALE GENOMIC DNA]</scope>
    <source>
        <strain evidence="4">MTCC 8252</strain>
    </source>
</reference>
<gene>
    <name evidence="4" type="ORF">QY95_03962</name>
</gene>
<keyword evidence="5" id="KW-1185">Reference proteome</keyword>
<comment type="caution">
    <text evidence="4">The sequence shown here is derived from an EMBL/GenBank/DDBJ whole genome shotgun (WGS) entry which is preliminary data.</text>
</comment>
<dbReference type="Proteomes" id="UP000031563">
    <property type="component" value="Unassembled WGS sequence"/>
</dbReference>
<keyword evidence="1" id="KW-0375">Hydrogen ion transport</keyword>
<dbReference type="Gene3D" id="1.20.20.10">
    <property type="entry name" value="F1F0 ATP synthase subunit C"/>
    <property type="match status" value="1"/>
</dbReference>
<keyword evidence="2" id="KW-0406">Ion transport</keyword>
<evidence type="ECO:0008006" key="6">
    <source>
        <dbReference type="Google" id="ProtNLM"/>
    </source>
</evidence>
<proteinExistence type="predicted"/>
<evidence type="ECO:0000256" key="3">
    <source>
        <dbReference type="SAM" id="Phobius"/>
    </source>
</evidence>
<keyword evidence="3" id="KW-0812">Transmembrane</keyword>
<feature type="transmembrane region" description="Helical" evidence="3">
    <location>
        <begin position="19"/>
        <end position="43"/>
    </location>
</feature>
<accession>A0A0F5HM33</accession>
<protein>
    <recommendedName>
        <fullName evidence="6">NADH-quinone oxidoreductase subunit J</fullName>
    </recommendedName>
</protein>
<organism evidence="4 5">
    <name type="scientific">Bacillus thermotolerans</name>
    <name type="common">Quasibacillus thermotolerans</name>
    <dbReference type="NCBI Taxonomy" id="1221996"/>
    <lineage>
        <taxon>Bacteria</taxon>
        <taxon>Bacillati</taxon>
        <taxon>Bacillota</taxon>
        <taxon>Bacilli</taxon>
        <taxon>Bacillales</taxon>
        <taxon>Bacillaceae</taxon>
        <taxon>Bacillus</taxon>
    </lineage>
</organism>
<keyword evidence="3" id="KW-1133">Transmembrane helix</keyword>
<dbReference type="AlphaFoldDB" id="A0A0F5HM33"/>
<evidence type="ECO:0000313" key="4">
    <source>
        <dbReference type="EMBL" id="KKB34351.1"/>
    </source>
</evidence>
<name>A0A0F5HM33_BACTR</name>